<dbReference type="Gene3D" id="3.50.50.60">
    <property type="entry name" value="FAD/NAD(P)-binding domain"/>
    <property type="match status" value="2"/>
</dbReference>
<dbReference type="GO" id="GO:0050661">
    <property type="term" value="F:NADP binding"/>
    <property type="evidence" value="ECO:0007669"/>
    <property type="project" value="InterPro"/>
</dbReference>
<gene>
    <name evidence="5" type="ORF">DFR70_1011226</name>
</gene>
<evidence type="ECO:0000256" key="2">
    <source>
        <dbReference type="ARBA" id="ARBA00022630"/>
    </source>
</evidence>
<protein>
    <submittedName>
        <fullName evidence="5">Cation diffusion facilitator CzcD-associated flavoprotein CzcO</fullName>
    </submittedName>
</protein>
<dbReference type="OrthoDB" id="5168853at2"/>
<proteinExistence type="inferred from homology"/>
<dbReference type="Pfam" id="PF00743">
    <property type="entry name" value="FMO-like"/>
    <property type="match status" value="1"/>
</dbReference>
<keyword evidence="2" id="KW-0285">Flavoprotein</keyword>
<name>A0A318KHR1_9NOCA</name>
<comment type="similarity">
    <text evidence="1">Belongs to the FAD-binding monooxygenase family.</text>
</comment>
<dbReference type="InterPro" id="IPR020946">
    <property type="entry name" value="Flavin_mOase-like"/>
</dbReference>
<dbReference type="PANTHER" id="PTHR42877:SF4">
    <property type="entry name" value="FAD_NAD(P)-BINDING DOMAIN-CONTAINING PROTEIN-RELATED"/>
    <property type="match status" value="1"/>
</dbReference>
<dbReference type="GO" id="GO:0050660">
    <property type="term" value="F:flavin adenine dinucleotide binding"/>
    <property type="evidence" value="ECO:0007669"/>
    <property type="project" value="InterPro"/>
</dbReference>
<evidence type="ECO:0000256" key="1">
    <source>
        <dbReference type="ARBA" id="ARBA00010139"/>
    </source>
</evidence>
<dbReference type="RefSeq" id="WP_040734320.1">
    <property type="nucleotide sequence ID" value="NZ_QJKF01000001.1"/>
</dbReference>
<dbReference type="PRINTS" id="PR00419">
    <property type="entry name" value="ADXRDTASE"/>
</dbReference>
<dbReference type="Proteomes" id="UP000247569">
    <property type="component" value="Unassembled WGS sequence"/>
</dbReference>
<dbReference type="EMBL" id="QJKF01000001">
    <property type="protein sequence ID" value="PXX71792.1"/>
    <property type="molecule type" value="Genomic_DNA"/>
</dbReference>
<keyword evidence="4" id="KW-0560">Oxidoreductase</keyword>
<organism evidence="5 6">
    <name type="scientific">Nocardia tenerifensis</name>
    <dbReference type="NCBI Taxonomy" id="228006"/>
    <lineage>
        <taxon>Bacteria</taxon>
        <taxon>Bacillati</taxon>
        <taxon>Actinomycetota</taxon>
        <taxon>Actinomycetes</taxon>
        <taxon>Mycobacteriales</taxon>
        <taxon>Nocardiaceae</taxon>
        <taxon>Nocardia</taxon>
    </lineage>
</organism>
<dbReference type="InterPro" id="IPR036188">
    <property type="entry name" value="FAD/NAD-bd_sf"/>
</dbReference>
<accession>A0A318KHR1</accession>
<evidence type="ECO:0000313" key="5">
    <source>
        <dbReference type="EMBL" id="PXX71792.1"/>
    </source>
</evidence>
<sequence length="505" mass="56637">MSDNITRARSEPPPRHTRILIIGSGFAGLGLAVRLSQQGYTDFLVLERADDVGGTWRDNTYPGAACDVPSQLYSYSFALNPHWSRSFSSQPEIQRYIRSVADRYAVRDKHIFGCEVTAARWNDTAARWEVQTTRGAFTADIAVSAAGPLCEPKLPDIKGIHTFRGKIFHSARWDHDADLTGKRIAVIGTGASAIQIVPSIAPAAARLDVYQRSAPWVLPRVIHSYSRPERFAYQHIPGLQRLVRAADYAWRETFVLWQNKFPPAAALIALIAYIKMRWEIRDPALRRKVRPNYRIGCKRMLISNDYYPALGRDNVDLVTDGIKEIREHSIVSSDGTERAVDAIVLATGFRVADSPTFDLFTGRDGRTMSEVFDAEGVQAYKGTTVANFPNAFVLLGANAGFNYTSIIYAIESQITYVLDAIATLERRGVRTFEVRKSAQDNHNRLLREKTAGGVWLTGGCTNWFTDKHGHNTALWPDFSFRFRRLLRKFDLDAYETTPSVVAVAD</sequence>
<dbReference type="PANTHER" id="PTHR42877">
    <property type="entry name" value="L-ORNITHINE N(5)-MONOOXYGENASE-RELATED"/>
    <property type="match status" value="1"/>
</dbReference>
<keyword evidence="6" id="KW-1185">Reference proteome</keyword>
<reference evidence="5 6" key="1">
    <citation type="submission" date="2018-05" db="EMBL/GenBank/DDBJ databases">
        <title>Genomic Encyclopedia of Type Strains, Phase IV (KMG-IV): sequencing the most valuable type-strain genomes for metagenomic binning, comparative biology and taxonomic classification.</title>
        <authorList>
            <person name="Goeker M."/>
        </authorList>
    </citation>
    <scope>NUCLEOTIDE SEQUENCE [LARGE SCALE GENOMIC DNA]</scope>
    <source>
        <strain evidence="5 6">DSM 44704</strain>
    </source>
</reference>
<keyword evidence="3" id="KW-0274">FAD</keyword>
<dbReference type="SUPFAM" id="SSF51905">
    <property type="entry name" value="FAD/NAD(P)-binding domain"/>
    <property type="match status" value="1"/>
</dbReference>
<dbReference type="GO" id="GO:0004499">
    <property type="term" value="F:N,N-dimethylaniline monooxygenase activity"/>
    <property type="evidence" value="ECO:0007669"/>
    <property type="project" value="InterPro"/>
</dbReference>
<dbReference type="AlphaFoldDB" id="A0A318KHR1"/>
<evidence type="ECO:0000256" key="3">
    <source>
        <dbReference type="ARBA" id="ARBA00022827"/>
    </source>
</evidence>
<comment type="caution">
    <text evidence="5">The sequence shown here is derived from an EMBL/GenBank/DDBJ whole genome shotgun (WGS) entry which is preliminary data.</text>
</comment>
<dbReference type="InterPro" id="IPR051209">
    <property type="entry name" value="FAD-bind_Monooxygenase_sf"/>
</dbReference>
<evidence type="ECO:0000256" key="4">
    <source>
        <dbReference type="ARBA" id="ARBA00023002"/>
    </source>
</evidence>
<evidence type="ECO:0000313" key="6">
    <source>
        <dbReference type="Proteomes" id="UP000247569"/>
    </source>
</evidence>